<dbReference type="EMBL" id="QZAR01000033">
    <property type="protein sequence ID" value="THW92699.1"/>
    <property type="molecule type" value="Genomic_DNA"/>
</dbReference>
<dbReference type="Proteomes" id="UP000304928">
    <property type="component" value="Unassembled WGS sequence"/>
</dbReference>
<gene>
    <name evidence="2" type="ORF">D6D15_02981</name>
</gene>
<evidence type="ECO:0000256" key="1">
    <source>
        <dbReference type="SAM" id="MobiDB-lite"/>
    </source>
</evidence>
<sequence>MCTVQSQVMAPWWPSSSDSDKSQRDDDPFADFRRFADEQINALVQGINSLPGFSSASLGAEEQRWSDEMREIRKRLEEDFPPLFASLLGAPERRLYHGGPISEEARQAARVLLLQARNASFGVDPSKILSLYQDHGQGMMPVHSKFPIRTTTSNTTWLGIDWFRHSPYSPVQLEQHSAAHQHGGKWRAAFEDLLCAHLDKPQVAHDAWKAEDSVAASDPDNQTLYNHWAQPGIDWMLGLQCRGILPPQLPSLYNITPGETKKLDRVFGKIVSGVSNFWTPYGRAVYEDFTQLARIVASPDAEDLVVRSQSLPETEMDMYENLWKFKDGHEKEEADAPESKPGLLTSSQSASFSDAAEMQKPSVISVMTTTEMRTLPDGTVYTKRVLKRCFSDGTEESREEESTGQPESKNKSEDFGGGHELQNKKGGAGWFWH</sequence>
<name>A0A4S9BI29_AURPU</name>
<protein>
    <submittedName>
        <fullName evidence="2">Uncharacterized protein</fullName>
    </submittedName>
</protein>
<feature type="compositionally biased region" description="Basic and acidic residues" evidence="1">
    <location>
        <begin position="18"/>
        <end position="28"/>
    </location>
</feature>
<organism evidence="2 3">
    <name type="scientific">Aureobasidium pullulans</name>
    <name type="common">Black yeast</name>
    <name type="synonym">Pullularia pullulans</name>
    <dbReference type="NCBI Taxonomy" id="5580"/>
    <lineage>
        <taxon>Eukaryota</taxon>
        <taxon>Fungi</taxon>
        <taxon>Dikarya</taxon>
        <taxon>Ascomycota</taxon>
        <taxon>Pezizomycotina</taxon>
        <taxon>Dothideomycetes</taxon>
        <taxon>Dothideomycetidae</taxon>
        <taxon>Dothideales</taxon>
        <taxon>Saccotheciaceae</taxon>
        <taxon>Aureobasidium</taxon>
    </lineage>
</organism>
<accession>A0A4S9BI29</accession>
<feature type="compositionally biased region" description="Basic and acidic residues" evidence="1">
    <location>
        <begin position="408"/>
        <end position="423"/>
    </location>
</feature>
<evidence type="ECO:0000313" key="2">
    <source>
        <dbReference type="EMBL" id="THW92699.1"/>
    </source>
</evidence>
<proteinExistence type="predicted"/>
<evidence type="ECO:0000313" key="3">
    <source>
        <dbReference type="Proteomes" id="UP000304928"/>
    </source>
</evidence>
<dbReference type="AlphaFoldDB" id="A0A4S9BI29"/>
<feature type="compositionally biased region" description="Basic and acidic residues" evidence="1">
    <location>
        <begin position="329"/>
        <end position="338"/>
    </location>
</feature>
<feature type="region of interest" description="Disordered" evidence="1">
    <location>
        <begin position="1"/>
        <end position="28"/>
    </location>
</feature>
<feature type="region of interest" description="Disordered" evidence="1">
    <location>
        <begin position="391"/>
        <end position="433"/>
    </location>
</feature>
<feature type="region of interest" description="Disordered" evidence="1">
    <location>
        <begin position="329"/>
        <end position="358"/>
    </location>
</feature>
<comment type="caution">
    <text evidence="2">The sequence shown here is derived from an EMBL/GenBank/DDBJ whole genome shotgun (WGS) entry which is preliminary data.</text>
</comment>
<reference evidence="2 3" key="1">
    <citation type="submission" date="2018-10" db="EMBL/GenBank/DDBJ databases">
        <title>Fifty Aureobasidium pullulans genomes reveal a recombining polyextremotolerant generalist.</title>
        <authorList>
            <person name="Gostincar C."/>
            <person name="Turk M."/>
            <person name="Zajc J."/>
            <person name="Gunde-Cimerman N."/>
        </authorList>
    </citation>
    <scope>NUCLEOTIDE SEQUENCE [LARGE SCALE GENOMIC DNA]</scope>
    <source>
        <strain evidence="2 3">EXF-10507</strain>
    </source>
</reference>